<evidence type="ECO:0000313" key="2">
    <source>
        <dbReference type="EMBL" id="MBO2440244.1"/>
    </source>
</evidence>
<keyword evidence="3" id="KW-1185">Reference proteome</keyword>
<dbReference type="Proteomes" id="UP000666915">
    <property type="component" value="Unassembled WGS sequence"/>
</dbReference>
<proteinExistence type="predicted"/>
<feature type="region of interest" description="Disordered" evidence="1">
    <location>
        <begin position="124"/>
        <end position="191"/>
    </location>
</feature>
<gene>
    <name evidence="2" type="ORF">J4557_22195</name>
</gene>
<evidence type="ECO:0000256" key="1">
    <source>
        <dbReference type="SAM" id="MobiDB-lite"/>
    </source>
</evidence>
<reference evidence="2 3" key="1">
    <citation type="submission" date="2021-03" db="EMBL/GenBank/DDBJ databases">
        <authorList>
            <person name="Kanchanasin P."/>
            <person name="Saeng-In P."/>
            <person name="Phongsopitanun W."/>
            <person name="Yuki M."/>
            <person name="Kudo T."/>
            <person name="Ohkuma M."/>
            <person name="Tanasupawat S."/>
        </authorList>
    </citation>
    <scope>NUCLEOTIDE SEQUENCE [LARGE SCALE GENOMIC DNA]</scope>
    <source>
        <strain evidence="2 3">L46</strain>
    </source>
</reference>
<evidence type="ECO:0000313" key="3">
    <source>
        <dbReference type="Proteomes" id="UP000666915"/>
    </source>
</evidence>
<organism evidence="2 3">
    <name type="scientific">Actinomadura nitritigenes</name>
    <dbReference type="NCBI Taxonomy" id="134602"/>
    <lineage>
        <taxon>Bacteria</taxon>
        <taxon>Bacillati</taxon>
        <taxon>Actinomycetota</taxon>
        <taxon>Actinomycetes</taxon>
        <taxon>Streptosporangiales</taxon>
        <taxon>Thermomonosporaceae</taxon>
        <taxon>Actinomadura</taxon>
    </lineage>
</organism>
<feature type="compositionally biased region" description="Basic residues" evidence="1">
    <location>
        <begin position="181"/>
        <end position="191"/>
    </location>
</feature>
<dbReference type="EMBL" id="JAGEOK010000014">
    <property type="protein sequence ID" value="MBO2440244.1"/>
    <property type="molecule type" value="Genomic_DNA"/>
</dbReference>
<dbReference type="RefSeq" id="WP_208268639.1">
    <property type="nucleotide sequence ID" value="NZ_BAAAGM010000037.1"/>
</dbReference>
<accession>A0ABS3R3T0</accession>
<sequence length="191" mass="20638">MVDHETPTNERTELLAGELHERARALKHLTQGPPGLTRPEAAYTILGNLAQTAFRLLQTAEQLDAFLNRELDAGRLGHHRGDDPVPTVLKAHDALAKAGEHSMDLGESFRQAQGALADIYGTGTEPEAQQRTQGETETLPDERAEGAASDIRPAAKDFPHSIGDVLSGPPAAPSSPDPRPHPKPPHPRREM</sequence>
<feature type="compositionally biased region" description="Polar residues" evidence="1">
    <location>
        <begin position="127"/>
        <end position="136"/>
    </location>
</feature>
<protein>
    <submittedName>
        <fullName evidence="2">Uncharacterized protein</fullName>
    </submittedName>
</protein>
<comment type="caution">
    <text evidence="2">The sequence shown here is derived from an EMBL/GenBank/DDBJ whole genome shotgun (WGS) entry which is preliminary data.</text>
</comment>
<name>A0ABS3R3T0_9ACTN</name>